<dbReference type="NCBIfam" id="TIGR03026">
    <property type="entry name" value="NDP-sugDHase"/>
    <property type="match status" value="1"/>
</dbReference>
<dbReference type="Gene3D" id="3.40.50.720">
    <property type="entry name" value="NAD(P)-binding Rossmann-like Domain"/>
    <property type="match status" value="2"/>
</dbReference>
<accession>A0A644TWE9</accession>
<name>A0A644TWE9_9ZZZZ</name>
<dbReference type="GO" id="GO:0006065">
    <property type="term" value="P:UDP-glucuronate biosynthetic process"/>
    <property type="evidence" value="ECO:0007669"/>
    <property type="project" value="UniProtKB-UniPathway"/>
</dbReference>
<dbReference type="AlphaFoldDB" id="A0A644TWE9"/>
<dbReference type="InterPro" id="IPR014026">
    <property type="entry name" value="UDP-Glc/GDP-Man_DH_dimer"/>
</dbReference>
<feature type="domain" description="UDP-glucose/GDP-mannose dehydrogenase C-terminal" evidence="7">
    <location>
        <begin position="320"/>
        <end position="424"/>
    </location>
</feature>
<dbReference type="Pfam" id="PF00984">
    <property type="entry name" value="UDPG_MGDP_dh"/>
    <property type="match status" value="1"/>
</dbReference>
<evidence type="ECO:0000256" key="1">
    <source>
        <dbReference type="ARBA" id="ARBA00004701"/>
    </source>
</evidence>
<dbReference type="SUPFAM" id="SSF51735">
    <property type="entry name" value="NAD(P)-binding Rossmann-fold domains"/>
    <property type="match status" value="1"/>
</dbReference>
<dbReference type="PANTHER" id="PTHR43750">
    <property type="entry name" value="UDP-GLUCOSE 6-DEHYDROGENASE TUAD"/>
    <property type="match status" value="1"/>
</dbReference>
<dbReference type="InterPro" id="IPR036291">
    <property type="entry name" value="NAD(P)-bd_dom_sf"/>
</dbReference>
<dbReference type="Pfam" id="PF03720">
    <property type="entry name" value="UDPG_MGDP_dh_C"/>
    <property type="match status" value="1"/>
</dbReference>
<dbReference type="EMBL" id="VSSQ01000058">
    <property type="protein sequence ID" value="MPL71240.1"/>
    <property type="molecule type" value="Genomic_DNA"/>
</dbReference>
<evidence type="ECO:0000259" key="7">
    <source>
        <dbReference type="SMART" id="SM00984"/>
    </source>
</evidence>
<evidence type="ECO:0000256" key="2">
    <source>
        <dbReference type="ARBA" id="ARBA00006601"/>
    </source>
</evidence>
<dbReference type="GO" id="GO:0000271">
    <property type="term" value="P:polysaccharide biosynthetic process"/>
    <property type="evidence" value="ECO:0007669"/>
    <property type="project" value="InterPro"/>
</dbReference>
<protein>
    <recommendedName>
        <fullName evidence="3">UDP-glucose 6-dehydrogenase</fullName>
        <ecNumber evidence="3">1.1.1.22</ecNumber>
    </recommendedName>
</protein>
<dbReference type="FunFam" id="1.20.5.100:FF:000001">
    <property type="entry name" value="UDP-glucose 6-dehydrogenase"/>
    <property type="match status" value="1"/>
</dbReference>
<dbReference type="InterPro" id="IPR017476">
    <property type="entry name" value="UDP-Glc/GDP-Man"/>
</dbReference>
<evidence type="ECO:0000256" key="6">
    <source>
        <dbReference type="ARBA" id="ARBA00047473"/>
    </source>
</evidence>
<evidence type="ECO:0000256" key="4">
    <source>
        <dbReference type="ARBA" id="ARBA00023002"/>
    </source>
</evidence>
<dbReference type="InterPro" id="IPR001732">
    <property type="entry name" value="UDP-Glc/GDP-Man_DH_N"/>
</dbReference>
<proteinExistence type="inferred from homology"/>
<gene>
    <name evidence="8" type="primary">tuaD_5</name>
    <name evidence="8" type="ORF">SDC9_17014</name>
</gene>
<dbReference type="InterPro" id="IPR028357">
    <property type="entry name" value="UDPglc_DH_bac"/>
</dbReference>
<keyword evidence="5" id="KW-0520">NAD</keyword>
<dbReference type="PIRSF" id="PIRSF000124">
    <property type="entry name" value="UDPglc_GDPman_dh"/>
    <property type="match status" value="1"/>
</dbReference>
<comment type="pathway">
    <text evidence="1">Nucleotide-sugar biosynthesis; UDP-alpha-D-glucuronate biosynthesis; UDP-alpha-D-glucuronate from UDP-alpha-D-glucose: step 1/1.</text>
</comment>
<reference evidence="8" key="1">
    <citation type="submission" date="2019-08" db="EMBL/GenBank/DDBJ databases">
        <authorList>
            <person name="Kucharzyk K."/>
            <person name="Murdoch R.W."/>
            <person name="Higgins S."/>
            <person name="Loffler F."/>
        </authorList>
    </citation>
    <scope>NUCLEOTIDE SEQUENCE</scope>
</reference>
<dbReference type="GO" id="GO:0003979">
    <property type="term" value="F:UDP-glucose 6-dehydrogenase activity"/>
    <property type="evidence" value="ECO:0007669"/>
    <property type="project" value="UniProtKB-EC"/>
</dbReference>
<dbReference type="Pfam" id="PF03721">
    <property type="entry name" value="UDPG_MGDP_dh_N"/>
    <property type="match status" value="1"/>
</dbReference>
<comment type="similarity">
    <text evidence="2">Belongs to the UDP-glucose/GDP-mannose dehydrogenase family.</text>
</comment>
<dbReference type="GO" id="GO:0051287">
    <property type="term" value="F:NAD binding"/>
    <property type="evidence" value="ECO:0007669"/>
    <property type="project" value="InterPro"/>
</dbReference>
<evidence type="ECO:0000256" key="3">
    <source>
        <dbReference type="ARBA" id="ARBA00012954"/>
    </source>
</evidence>
<dbReference type="UniPathway" id="UPA00038">
    <property type="reaction ID" value="UER00491"/>
</dbReference>
<dbReference type="PIRSF" id="PIRSF500134">
    <property type="entry name" value="UDPglc_DH_bac"/>
    <property type="match status" value="1"/>
</dbReference>
<dbReference type="Gene3D" id="1.20.5.100">
    <property type="entry name" value="Cytochrome c1, transmembrane anchor, C-terminal"/>
    <property type="match status" value="1"/>
</dbReference>
<dbReference type="InterPro" id="IPR014027">
    <property type="entry name" value="UDP-Glc/GDP-Man_DH_C"/>
</dbReference>
<dbReference type="InterPro" id="IPR008927">
    <property type="entry name" value="6-PGluconate_DH-like_C_sf"/>
</dbReference>
<dbReference type="PANTHER" id="PTHR43750:SF3">
    <property type="entry name" value="UDP-GLUCOSE 6-DEHYDROGENASE TUAD"/>
    <property type="match status" value="1"/>
</dbReference>
<dbReference type="SUPFAM" id="SSF48179">
    <property type="entry name" value="6-phosphogluconate dehydrogenase C-terminal domain-like"/>
    <property type="match status" value="1"/>
</dbReference>
<comment type="caution">
    <text evidence="8">The sequence shown here is derived from an EMBL/GenBank/DDBJ whole genome shotgun (WGS) entry which is preliminary data.</text>
</comment>
<evidence type="ECO:0000313" key="8">
    <source>
        <dbReference type="EMBL" id="MPL71240.1"/>
    </source>
</evidence>
<sequence length="439" mass="49082">MNITVIGTGYVGLVTGTCFSEMGNNVYCVDIDENKINSLKNGIMPIYEQHLENMVIKNHKKGNLIFTTKLNEGLDICDICFIAVGTPMASDGCADLNVVFQVAKNIGELMSKDLIIVTKSTVPVGTGDKIQKIIQKELDKRGVNYKFHMVSNPEFLKEGTAVEDSMRPDRVIIGSNHEETIKTIKELYSPYVKNNDRFIVMDIRSAEMSKYASNAMLATRISFMNEIANICENVGADVNQVRLGVGSDKRIGYSFLYAGCGYGGSCFPKDVSALIKTGEIAGYSPKILKEVENINNEQKKVIIDKIKRKFGEDLSNLSFGLWGLSFKPGTDDMREAPSVVIINGLIDAGAKIKAYDPKATEIAKNIFENNENIEFCNSKYDVLDNSNGLIIVTEWNEFRSPDFNEIYNRLNNKIIFDGRNQFDRELLNKLGFEYYQIGN</sequence>
<dbReference type="SUPFAM" id="SSF52413">
    <property type="entry name" value="UDP-glucose/GDP-mannose dehydrogenase C-terminal domain"/>
    <property type="match status" value="1"/>
</dbReference>
<comment type="catalytic activity">
    <reaction evidence="6">
        <text>UDP-alpha-D-glucose + 2 NAD(+) + H2O = UDP-alpha-D-glucuronate + 2 NADH + 3 H(+)</text>
        <dbReference type="Rhea" id="RHEA:23596"/>
        <dbReference type="ChEBI" id="CHEBI:15377"/>
        <dbReference type="ChEBI" id="CHEBI:15378"/>
        <dbReference type="ChEBI" id="CHEBI:57540"/>
        <dbReference type="ChEBI" id="CHEBI:57945"/>
        <dbReference type="ChEBI" id="CHEBI:58052"/>
        <dbReference type="ChEBI" id="CHEBI:58885"/>
        <dbReference type="EC" id="1.1.1.22"/>
    </reaction>
</comment>
<dbReference type="EC" id="1.1.1.22" evidence="3"/>
<dbReference type="SMART" id="SM00984">
    <property type="entry name" value="UDPG_MGDP_dh_C"/>
    <property type="match status" value="1"/>
</dbReference>
<keyword evidence="4 8" id="KW-0560">Oxidoreductase</keyword>
<organism evidence="8">
    <name type="scientific">bioreactor metagenome</name>
    <dbReference type="NCBI Taxonomy" id="1076179"/>
    <lineage>
        <taxon>unclassified sequences</taxon>
        <taxon>metagenomes</taxon>
        <taxon>ecological metagenomes</taxon>
    </lineage>
</organism>
<dbReference type="InterPro" id="IPR036220">
    <property type="entry name" value="UDP-Glc/GDP-Man_DH_C_sf"/>
</dbReference>
<evidence type="ECO:0000256" key="5">
    <source>
        <dbReference type="ARBA" id="ARBA00023027"/>
    </source>
</evidence>